<gene>
    <name evidence="1" type="ORF">UFOVP116_285</name>
</gene>
<dbReference type="EMBL" id="LR796237">
    <property type="protein sequence ID" value="CAB4130131.1"/>
    <property type="molecule type" value="Genomic_DNA"/>
</dbReference>
<reference evidence="1" key="1">
    <citation type="submission" date="2020-04" db="EMBL/GenBank/DDBJ databases">
        <authorList>
            <person name="Chiriac C."/>
            <person name="Salcher M."/>
            <person name="Ghai R."/>
            <person name="Kavagutti S V."/>
        </authorList>
    </citation>
    <scope>NUCLEOTIDE SEQUENCE</scope>
</reference>
<sequence>MIKNIFADFKKTFQKPSAVALAQQELEDAERSLLEALSSAEYAKRIGEYHSDRIKRLNHYLRDFRQ</sequence>
<protein>
    <submittedName>
        <fullName evidence="1">Uncharacterized protein</fullName>
    </submittedName>
</protein>
<name>A0A6J5L6U9_9CAUD</name>
<accession>A0A6J5L6U9</accession>
<proteinExistence type="predicted"/>
<evidence type="ECO:0000313" key="1">
    <source>
        <dbReference type="EMBL" id="CAB4130131.1"/>
    </source>
</evidence>
<organism evidence="1">
    <name type="scientific">uncultured Caudovirales phage</name>
    <dbReference type="NCBI Taxonomy" id="2100421"/>
    <lineage>
        <taxon>Viruses</taxon>
        <taxon>Duplodnaviria</taxon>
        <taxon>Heunggongvirae</taxon>
        <taxon>Uroviricota</taxon>
        <taxon>Caudoviricetes</taxon>
        <taxon>Peduoviridae</taxon>
        <taxon>Maltschvirus</taxon>
        <taxon>Maltschvirus maltsch</taxon>
    </lineage>
</organism>